<accession>A0AAN9JVG7</accession>
<organism evidence="2 3">
    <name type="scientific">Canavalia gladiata</name>
    <name type="common">Sword bean</name>
    <name type="synonym">Dolichos gladiatus</name>
    <dbReference type="NCBI Taxonomy" id="3824"/>
    <lineage>
        <taxon>Eukaryota</taxon>
        <taxon>Viridiplantae</taxon>
        <taxon>Streptophyta</taxon>
        <taxon>Embryophyta</taxon>
        <taxon>Tracheophyta</taxon>
        <taxon>Spermatophyta</taxon>
        <taxon>Magnoliopsida</taxon>
        <taxon>eudicotyledons</taxon>
        <taxon>Gunneridae</taxon>
        <taxon>Pentapetalae</taxon>
        <taxon>rosids</taxon>
        <taxon>fabids</taxon>
        <taxon>Fabales</taxon>
        <taxon>Fabaceae</taxon>
        <taxon>Papilionoideae</taxon>
        <taxon>50 kb inversion clade</taxon>
        <taxon>NPAAA clade</taxon>
        <taxon>indigoferoid/millettioid clade</taxon>
        <taxon>Phaseoleae</taxon>
        <taxon>Canavalia</taxon>
    </lineage>
</organism>
<feature type="region of interest" description="Disordered" evidence="1">
    <location>
        <begin position="212"/>
        <end position="234"/>
    </location>
</feature>
<reference evidence="2 3" key="1">
    <citation type="submission" date="2024-01" db="EMBL/GenBank/DDBJ databases">
        <title>The genomes of 5 underutilized Papilionoideae crops provide insights into root nodulation and disease resistanc.</title>
        <authorList>
            <person name="Jiang F."/>
        </authorList>
    </citation>
    <scope>NUCLEOTIDE SEQUENCE [LARGE SCALE GENOMIC DNA]</scope>
    <source>
        <strain evidence="2">LVBAO_FW01</strain>
        <tissue evidence="2">Leaves</tissue>
    </source>
</reference>
<evidence type="ECO:0000256" key="1">
    <source>
        <dbReference type="SAM" id="MobiDB-lite"/>
    </source>
</evidence>
<comment type="caution">
    <text evidence="2">The sequence shown here is derived from an EMBL/GenBank/DDBJ whole genome shotgun (WGS) entry which is preliminary data.</text>
</comment>
<feature type="compositionally biased region" description="Basic and acidic residues" evidence="1">
    <location>
        <begin position="215"/>
        <end position="234"/>
    </location>
</feature>
<dbReference type="Proteomes" id="UP001367508">
    <property type="component" value="Unassembled WGS sequence"/>
</dbReference>
<evidence type="ECO:0000313" key="3">
    <source>
        <dbReference type="Proteomes" id="UP001367508"/>
    </source>
</evidence>
<keyword evidence="3" id="KW-1185">Reference proteome</keyword>
<feature type="compositionally biased region" description="Basic and acidic residues" evidence="1">
    <location>
        <begin position="94"/>
        <end position="109"/>
    </location>
</feature>
<protein>
    <submittedName>
        <fullName evidence="2">Uncharacterized protein</fullName>
    </submittedName>
</protein>
<proteinExistence type="predicted"/>
<feature type="compositionally biased region" description="Polar residues" evidence="1">
    <location>
        <begin position="42"/>
        <end position="52"/>
    </location>
</feature>
<dbReference type="EMBL" id="JAYMYQ010000011">
    <property type="protein sequence ID" value="KAK7305054.1"/>
    <property type="molecule type" value="Genomic_DNA"/>
</dbReference>
<name>A0AAN9JVG7_CANGL</name>
<dbReference type="AlphaFoldDB" id="A0AAN9JVG7"/>
<evidence type="ECO:0000313" key="2">
    <source>
        <dbReference type="EMBL" id="KAK7305054.1"/>
    </source>
</evidence>
<feature type="region of interest" description="Disordered" evidence="1">
    <location>
        <begin position="42"/>
        <end position="177"/>
    </location>
</feature>
<gene>
    <name evidence="2" type="ORF">VNO77_42953</name>
</gene>
<sequence length="260" mass="30403">MERKSIEESIILISSSETETDDELVIKRRIILANSRRKKLNNSFSSFMTPPLSSIEKYKSPSTTSMEIRKQRESSEETEDDLIKKKQPSNFLGKGKEMVTKQKQGHDLIKLGFNPSLPKDLMQKTGNDAPKEKSNTRGRPVEQSTSTSKKKKREPKPVPSWMNNWIMRPNKRPSNGRVDRYYAHKVEPWITCRSLKEVERYELYGILPIRQRGKVANEKRTEKSESEWERKEEAYDKDEQLDLDHQYYRKAPKGKVLIGQ</sequence>